<dbReference type="NCBIfam" id="TIGR01537">
    <property type="entry name" value="portal_HK97"/>
    <property type="match status" value="1"/>
</dbReference>
<keyword evidence="2" id="KW-1160">Virus entry into host cell</keyword>
<evidence type="ECO:0000313" key="4">
    <source>
        <dbReference type="EMBL" id="DAF43028.1"/>
    </source>
</evidence>
<protein>
    <submittedName>
        <fullName evidence="4">Portal protein</fullName>
    </submittedName>
</protein>
<keyword evidence="2" id="KW-1171">Viral genome ejection through host cell envelope</keyword>
<sequence>MWPFKRKAEEIRADTAAVSGDALLKALVSDPKINKEQAMQIPAVSACVNLIAGTVAMIPFRLYKVDNDKIKLSEERDDQRVGLLNIDPGDTLDAFQMKRSLIEDYLLEEGGYAYIERRGNKVKSLRYVDPSNIGFSYNADPIFKDYKLLVGGKQYYPHEFIKLLRRTKDGHRSISVVEESSEPFSIAYQTMRFQNKMLKTGGAKKGFVKSQKKLSQEALDFLKSAWKRMFSEDDSENVVILNDGLEFQESSATPAEMQLHENISSSTRQICQIFGVPYQLISRDSTPSEEDRIIFLQYCIQPILSEIETALNRDFLLESEKGTLKWAADTSELTKADVLKRYQAYEIASKNGFMQIDEIRFKENMEPLGLDFVKLGLQDVLYYPKEKVTFVPNMNQVGGIEIAKEDREKLLRKEKEEKDENSDTE</sequence>
<keyword evidence="1" id="KW-0118">Viral capsid assembly</keyword>
<evidence type="ECO:0000256" key="3">
    <source>
        <dbReference type="ARBA" id="ARBA00023219"/>
    </source>
</evidence>
<dbReference type="Gene3D" id="1.20.1270.210">
    <property type="match status" value="1"/>
</dbReference>
<dbReference type="Pfam" id="PF04860">
    <property type="entry name" value="Phage_portal"/>
    <property type="match status" value="1"/>
</dbReference>
<evidence type="ECO:0000256" key="2">
    <source>
        <dbReference type="ARBA" id="ARBA00023009"/>
    </source>
</evidence>
<keyword evidence="3" id="KW-0231">Viral genome packaging</keyword>
<evidence type="ECO:0000256" key="1">
    <source>
        <dbReference type="ARBA" id="ARBA00022950"/>
    </source>
</evidence>
<dbReference type="InterPro" id="IPR006427">
    <property type="entry name" value="Portal_HK97"/>
</dbReference>
<dbReference type="InterPro" id="IPR006944">
    <property type="entry name" value="Phage/GTA_portal"/>
</dbReference>
<dbReference type="EMBL" id="BK032498">
    <property type="protein sequence ID" value="DAF43028.1"/>
    <property type="molecule type" value="Genomic_DNA"/>
</dbReference>
<keyword evidence="1" id="KW-1188">Viral release from host cell</keyword>
<organism evidence="4">
    <name type="scientific">Siphoviridae sp. ct0Go27</name>
    <dbReference type="NCBI Taxonomy" id="2827761"/>
    <lineage>
        <taxon>Viruses</taxon>
        <taxon>Duplodnaviria</taxon>
        <taxon>Heunggongvirae</taxon>
        <taxon>Uroviricota</taxon>
        <taxon>Caudoviricetes</taxon>
    </lineage>
</organism>
<keyword evidence="2" id="KW-1162">Viral penetration into host cytoplasm</keyword>
<proteinExistence type="predicted"/>
<accession>A0A8S5RW84</accession>
<reference evidence="4" key="1">
    <citation type="journal article" date="2021" name="Proc. Natl. Acad. Sci. U.S.A.">
        <title>A Catalog of Tens of Thousands of Viruses from Human Metagenomes Reveals Hidden Associations with Chronic Diseases.</title>
        <authorList>
            <person name="Tisza M.J."/>
            <person name="Buck C.B."/>
        </authorList>
    </citation>
    <scope>NUCLEOTIDE SEQUENCE</scope>
    <source>
        <strain evidence="4">Ct0Go27</strain>
    </source>
</reference>
<name>A0A8S5RW84_9CAUD</name>